<protein>
    <submittedName>
        <fullName evidence="3">Uncharacterized protein</fullName>
    </submittedName>
</protein>
<accession>A0ABN0SUF7</accession>
<organism evidence="3 4">
    <name type="scientific">Kangiella japonica</name>
    <dbReference type="NCBI Taxonomy" id="647384"/>
    <lineage>
        <taxon>Bacteria</taxon>
        <taxon>Pseudomonadati</taxon>
        <taxon>Pseudomonadota</taxon>
        <taxon>Gammaproteobacteria</taxon>
        <taxon>Kangiellales</taxon>
        <taxon>Kangiellaceae</taxon>
        <taxon>Kangiella</taxon>
    </lineage>
</organism>
<proteinExistence type="predicted"/>
<feature type="signal peptide" evidence="2">
    <location>
        <begin position="1"/>
        <end position="25"/>
    </location>
</feature>
<evidence type="ECO:0000256" key="2">
    <source>
        <dbReference type="SAM" id="SignalP"/>
    </source>
</evidence>
<keyword evidence="4" id="KW-1185">Reference proteome</keyword>
<sequence length="137" mass="15407">MFKKTVTKTAIFFSFISILSMPLMAAQLQVITPERQATKLVIIKGGDEKGAADRVRLKKQIEKQLNVKLKLETDMSRKGVARFVADREITINEQNSFLSSLTLEQKDHVVFVSGLPSNSDKNKFKSKSMTKSTKSLK</sequence>
<comment type="caution">
    <text evidence="3">The sequence shown here is derived from an EMBL/GenBank/DDBJ whole genome shotgun (WGS) entry which is preliminary data.</text>
</comment>
<gene>
    <name evidence="3" type="ORF">GCM10009123_04110</name>
</gene>
<feature type="chain" id="PRO_5045075853" evidence="2">
    <location>
        <begin position="26"/>
        <end position="137"/>
    </location>
</feature>
<evidence type="ECO:0000313" key="4">
    <source>
        <dbReference type="Proteomes" id="UP001501221"/>
    </source>
</evidence>
<dbReference type="Proteomes" id="UP001501221">
    <property type="component" value="Unassembled WGS sequence"/>
</dbReference>
<dbReference type="EMBL" id="BAAAFM010000001">
    <property type="protein sequence ID" value="GAA0199921.1"/>
    <property type="molecule type" value="Genomic_DNA"/>
</dbReference>
<keyword evidence="2" id="KW-0732">Signal</keyword>
<feature type="compositionally biased region" description="Basic residues" evidence="1">
    <location>
        <begin position="124"/>
        <end position="137"/>
    </location>
</feature>
<evidence type="ECO:0000313" key="3">
    <source>
        <dbReference type="EMBL" id="GAA0199921.1"/>
    </source>
</evidence>
<evidence type="ECO:0000256" key="1">
    <source>
        <dbReference type="SAM" id="MobiDB-lite"/>
    </source>
</evidence>
<reference evidence="3 4" key="1">
    <citation type="journal article" date="2019" name="Int. J. Syst. Evol. Microbiol.">
        <title>The Global Catalogue of Microorganisms (GCM) 10K type strain sequencing project: providing services to taxonomists for standard genome sequencing and annotation.</title>
        <authorList>
            <consortium name="The Broad Institute Genomics Platform"/>
            <consortium name="The Broad Institute Genome Sequencing Center for Infectious Disease"/>
            <person name="Wu L."/>
            <person name="Ma J."/>
        </authorList>
    </citation>
    <scope>NUCLEOTIDE SEQUENCE [LARGE SCALE GENOMIC DNA]</scope>
    <source>
        <strain evidence="3 4">JCM 16211</strain>
    </source>
</reference>
<dbReference type="RefSeq" id="WP_343985796.1">
    <property type="nucleotide sequence ID" value="NZ_BAAAFM010000001.1"/>
</dbReference>
<feature type="region of interest" description="Disordered" evidence="1">
    <location>
        <begin position="114"/>
        <end position="137"/>
    </location>
</feature>
<name>A0ABN0SUF7_9GAMM</name>